<accession>A0A1M6N4F4</accession>
<evidence type="ECO:0000256" key="1">
    <source>
        <dbReference type="HAMAP-Rule" id="MF_00226"/>
    </source>
</evidence>
<dbReference type="Gene3D" id="3.30.70.2860">
    <property type="match status" value="1"/>
</dbReference>
<evidence type="ECO:0000259" key="2">
    <source>
        <dbReference type="SMART" id="SM00852"/>
    </source>
</evidence>
<protein>
    <recommendedName>
        <fullName evidence="1">Putative competence-damage inducible protein</fullName>
    </recommendedName>
</protein>
<dbReference type="InterPro" id="IPR036653">
    <property type="entry name" value="CinA-like_C"/>
</dbReference>
<dbReference type="SMART" id="SM00852">
    <property type="entry name" value="MoCF_biosynth"/>
    <property type="match status" value="1"/>
</dbReference>
<dbReference type="InterPro" id="IPR008136">
    <property type="entry name" value="CinA_C"/>
</dbReference>
<dbReference type="InterPro" id="IPR001453">
    <property type="entry name" value="MoaB/Mog_dom"/>
</dbReference>
<proteinExistence type="inferred from homology"/>
<dbReference type="EMBL" id="FRAG01000015">
    <property type="protein sequence ID" value="SHJ90574.1"/>
    <property type="molecule type" value="Genomic_DNA"/>
</dbReference>
<dbReference type="InterPro" id="IPR050101">
    <property type="entry name" value="CinA"/>
</dbReference>
<dbReference type="InterPro" id="IPR041424">
    <property type="entry name" value="CinA_KH"/>
</dbReference>
<dbReference type="CDD" id="cd00885">
    <property type="entry name" value="cinA"/>
    <property type="match status" value="1"/>
</dbReference>
<dbReference type="HAMAP" id="MF_00226_B">
    <property type="entry name" value="CinA_B"/>
    <property type="match status" value="1"/>
</dbReference>
<dbReference type="RefSeq" id="WP_073148625.1">
    <property type="nucleotide sequence ID" value="NZ_FRAG01000015.1"/>
</dbReference>
<dbReference type="Pfam" id="PF18146">
    <property type="entry name" value="CinA_KH"/>
    <property type="match status" value="1"/>
</dbReference>
<dbReference type="NCBIfam" id="TIGR00200">
    <property type="entry name" value="cinA_nterm"/>
    <property type="match status" value="1"/>
</dbReference>
<sequence length="414" mass="45549">MNCTILTVGTELLMGQIVNTNAAFLSKELNELGINVLYHLTVGDNPDRLEKIFKDALEFSDLIITTGGLGPTQDDLTKETISNALDRELILHKPTYNKIKDFFISINREMTINNKKQAYIPHDSIVLDNEKGTAPGFIIEADEKIIISLPGPPKEMKSLFLNLVKPYLLSKSEFKIKSKIIKFFDIGESSLETALEDIITNQTNPTLATYAKDGELSLRITAKGETDEEIDGFINPIMNEVKKRLGKKIYSYNNETLEEVVAKMLIDNNITISLAESCTGGLLASKLTAISGISKALDRAIVTYSNTAKIQELNVDEIILKEHGAVSEETAAAMAQGLKTITKSDICLSITGIAGPTGGTLEKPVGLVYIGIATDKKTFIKKLSLKGDRNKIRNYTAISALNLIRKTIEMEFIN</sequence>
<evidence type="ECO:0000313" key="4">
    <source>
        <dbReference type="Proteomes" id="UP000184465"/>
    </source>
</evidence>
<dbReference type="SUPFAM" id="SSF142433">
    <property type="entry name" value="CinA-like"/>
    <property type="match status" value="1"/>
</dbReference>
<dbReference type="Gene3D" id="3.40.980.10">
    <property type="entry name" value="MoaB/Mog-like domain"/>
    <property type="match status" value="1"/>
</dbReference>
<name>A0A1M6N4F4_PARC5</name>
<dbReference type="NCBIfam" id="TIGR00177">
    <property type="entry name" value="molyb_syn"/>
    <property type="match status" value="1"/>
</dbReference>
<dbReference type="OrthoDB" id="9801454at2"/>
<dbReference type="InterPro" id="IPR008135">
    <property type="entry name" value="Competence-induced_CinA"/>
</dbReference>
<reference evidence="3 4" key="1">
    <citation type="submission" date="2016-11" db="EMBL/GenBank/DDBJ databases">
        <authorList>
            <person name="Jaros S."/>
            <person name="Januszkiewicz K."/>
            <person name="Wedrychowicz H."/>
        </authorList>
    </citation>
    <scope>NUCLEOTIDE SEQUENCE [LARGE SCALE GENOMIC DNA]</scope>
    <source>
        <strain evidence="3 4">DSM 15212</strain>
    </source>
</reference>
<dbReference type="SUPFAM" id="SSF53218">
    <property type="entry name" value="Molybdenum cofactor biosynthesis proteins"/>
    <property type="match status" value="1"/>
</dbReference>
<dbReference type="PIRSF" id="PIRSF006728">
    <property type="entry name" value="CinA"/>
    <property type="match status" value="1"/>
</dbReference>
<keyword evidence="4" id="KW-1185">Reference proteome</keyword>
<evidence type="ECO:0000313" key="3">
    <source>
        <dbReference type="EMBL" id="SHJ90574.1"/>
    </source>
</evidence>
<feature type="domain" description="MoaB/Mog" evidence="2">
    <location>
        <begin position="4"/>
        <end position="171"/>
    </location>
</feature>
<dbReference type="Pfam" id="PF00994">
    <property type="entry name" value="MoCF_biosynth"/>
    <property type="match status" value="1"/>
</dbReference>
<dbReference type="PANTHER" id="PTHR13939:SF0">
    <property type="entry name" value="NMN AMIDOHYDROLASE-LIKE PROTEIN YFAY"/>
    <property type="match status" value="1"/>
</dbReference>
<dbReference type="NCBIfam" id="NF001813">
    <property type="entry name" value="PRK00549.1"/>
    <property type="match status" value="1"/>
</dbReference>
<dbReference type="PANTHER" id="PTHR13939">
    <property type="entry name" value="NICOTINAMIDE-NUCLEOTIDE AMIDOHYDROLASE PNCC"/>
    <property type="match status" value="1"/>
</dbReference>
<gene>
    <name evidence="1" type="primary">cinA</name>
    <name evidence="3" type="ORF">SAMN02745912_01557</name>
</gene>
<comment type="similarity">
    <text evidence="1">Belongs to the CinA family.</text>
</comment>
<dbReference type="Gene3D" id="3.90.950.20">
    <property type="entry name" value="CinA-like"/>
    <property type="match status" value="1"/>
</dbReference>
<dbReference type="NCBIfam" id="TIGR00199">
    <property type="entry name" value="PncC_domain"/>
    <property type="match status" value="1"/>
</dbReference>
<dbReference type="Pfam" id="PF02464">
    <property type="entry name" value="CinA"/>
    <property type="match status" value="1"/>
</dbReference>
<dbReference type="InterPro" id="IPR036425">
    <property type="entry name" value="MoaB/Mog-like_dom_sf"/>
</dbReference>
<organism evidence="3 4">
    <name type="scientific">Paramaledivibacter caminithermalis (strain DSM 15212 / CIP 107654 / DViRD3)</name>
    <name type="common">Clostridium caminithermale</name>
    <dbReference type="NCBI Taxonomy" id="1121301"/>
    <lineage>
        <taxon>Bacteria</taxon>
        <taxon>Bacillati</taxon>
        <taxon>Bacillota</taxon>
        <taxon>Clostridia</taxon>
        <taxon>Peptostreptococcales</taxon>
        <taxon>Caminicellaceae</taxon>
        <taxon>Paramaledivibacter</taxon>
    </lineage>
</organism>
<dbReference type="AlphaFoldDB" id="A0A1M6N4F4"/>
<dbReference type="STRING" id="1121301.SAMN02745912_01557"/>
<dbReference type="Proteomes" id="UP000184465">
    <property type="component" value="Unassembled WGS sequence"/>
</dbReference>